<dbReference type="SUPFAM" id="SSF53098">
    <property type="entry name" value="Ribonuclease H-like"/>
    <property type="match status" value="1"/>
</dbReference>
<dbReference type="InterPro" id="IPR012337">
    <property type="entry name" value="RNaseH-like_sf"/>
</dbReference>
<dbReference type="OrthoDB" id="6055802at2759"/>
<dbReference type="Pfam" id="PF17921">
    <property type="entry name" value="Integrase_H2C2"/>
    <property type="match status" value="1"/>
</dbReference>
<dbReference type="FunFam" id="1.10.340.70:FF:000001">
    <property type="entry name" value="Retrovirus-related Pol polyprotein from transposon gypsy-like Protein"/>
    <property type="match status" value="1"/>
</dbReference>
<dbReference type="InterPro" id="IPR041588">
    <property type="entry name" value="Integrase_H2C2"/>
</dbReference>
<dbReference type="AlphaFoldDB" id="A0A8B6BLW5"/>
<dbReference type="GO" id="GO:0003676">
    <property type="term" value="F:nucleic acid binding"/>
    <property type="evidence" value="ECO:0007669"/>
    <property type="project" value="InterPro"/>
</dbReference>
<dbReference type="FunFam" id="3.30.420.10:FF:000032">
    <property type="entry name" value="Retrovirus-related Pol polyprotein from transposon 297-like Protein"/>
    <property type="match status" value="1"/>
</dbReference>
<dbReference type="InterPro" id="IPR054465">
    <property type="entry name" value="Integrase_p58-like_C"/>
</dbReference>
<reference evidence="2" key="1">
    <citation type="submission" date="2018-11" db="EMBL/GenBank/DDBJ databases">
        <authorList>
            <person name="Alioto T."/>
            <person name="Alioto T."/>
        </authorList>
    </citation>
    <scope>NUCLEOTIDE SEQUENCE</scope>
</reference>
<dbReference type="InterPro" id="IPR001584">
    <property type="entry name" value="Integrase_cat-core"/>
</dbReference>
<evidence type="ECO:0000313" key="3">
    <source>
        <dbReference type="Proteomes" id="UP000596742"/>
    </source>
</evidence>
<evidence type="ECO:0000313" key="2">
    <source>
        <dbReference type="EMBL" id="VDH91881.1"/>
    </source>
</evidence>
<gene>
    <name evidence="2" type="ORF">MGAL_10B092585</name>
</gene>
<dbReference type="PANTHER" id="PTHR37984">
    <property type="entry name" value="PROTEIN CBG26694"/>
    <property type="match status" value="1"/>
</dbReference>
<feature type="domain" description="Integrase catalytic" evidence="1">
    <location>
        <begin position="214"/>
        <end position="373"/>
    </location>
</feature>
<accession>A0A8B6BLW5</accession>
<proteinExistence type="predicted"/>
<dbReference type="InterPro" id="IPR036397">
    <property type="entry name" value="RNaseH_sf"/>
</dbReference>
<keyword evidence="3" id="KW-1185">Reference proteome</keyword>
<dbReference type="Gene3D" id="3.30.420.10">
    <property type="entry name" value="Ribonuclease H-like superfamily/Ribonuclease H"/>
    <property type="match status" value="1"/>
</dbReference>
<protein>
    <recommendedName>
        <fullName evidence="1">Integrase catalytic domain-containing protein</fullName>
    </recommendedName>
</protein>
<evidence type="ECO:0000259" key="1">
    <source>
        <dbReference type="PROSITE" id="PS50994"/>
    </source>
</evidence>
<dbReference type="InterPro" id="IPR050951">
    <property type="entry name" value="Retrovirus_Pol_polyprotein"/>
</dbReference>
<organism evidence="2 3">
    <name type="scientific">Mytilus galloprovincialis</name>
    <name type="common">Mediterranean mussel</name>
    <dbReference type="NCBI Taxonomy" id="29158"/>
    <lineage>
        <taxon>Eukaryota</taxon>
        <taxon>Metazoa</taxon>
        <taxon>Spiralia</taxon>
        <taxon>Lophotrochozoa</taxon>
        <taxon>Mollusca</taxon>
        <taxon>Bivalvia</taxon>
        <taxon>Autobranchia</taxon>
        <taxon>Pteriomorphia</taxon>
        <taxon>Mytilida</taxon>
        <taxon>Mytiloidea</taxon>
        <taxon>Mytilidae</taxon>
        <taxon>Mytilinae</taxon>
        <taxon>Mytilus</taxon>
    </lineage>
</organism>
<dbReference type="Pfam" id="PF22938">
    <property type="entry name" value="Integrase_p58_C"/>
    <property type="match status" value="1"/>
</dbReference>
<feature type="non-terminal residue" evidence="2">
    <location>
        <position position="1"/>
    </location>
</feature>
<sequence>EGKTDATCQECIETEHDWDNFRTEVDDIGNLSKGEVITHGLLDSIRTVTRSQTKNTPSSKVNVSNWFTGYTSKEIEAIQREDTELGRLHKWKNTGSCPTRDQVVQYSPAIRKYWLNFNNIELVEGVLYQKRVHSTGTSSLQILVPKVLRQEVITMCHDHIFGAHMGVSKTIEKLKSQFHWYCMGIDVKSHIKHCPVCNRFKKSKKPRASLQNYIVGHPMDRIALDVIGPLPKTKRSNQYILVIGDHFTRWMEAYPLPNQQAEQVAEKLVHEFIGRFGIPLEIHTDQGRNFESDLFKEICTLLEIKKTRSTPYRPSSNGLIEKFNQTLEKMLRSFINNNQTNWDQFVGLLLAAYRSTPHPATGFTPNFLMFGREVNLPNHILFPLPKHESLSVGEYAYKLHSKMEEVFKTARESLQLSAERQKKDYDTRLVENKFTVGSLVYKSNTFYRKLDAPWSGPYVVMEILSPVVYKIRNQKKTEIIHHDRLKPYSTQQPPSWVHKIQSSIKPKVI</sequence>
<dbReference type="PANTHER" id="PTHR37984:SF15">
    <property type="entry name" value="INTEGRASE CATALYTIC DOMAIN-CONTAINING PROTEIN"/>
    <property type="match status" value="1"/>
</dbReference>
<dbReference type="EMBL" id="UYJE01000272">
    <property type="protein sequence ID" value="VDH91881.1"/>
    <property type="molecule type" value="Genomic_DNA"/>
</dbReference>
<comment type="caution">
    <text evidence="2">The sequence shown here is derived from an EMBL/GenBank/DDBJ whole genome shotgun (WGS) entry which is preliminary data.</text>
</comment>
<dbReference type="Gene3D" id="1.10.340.70">
    <property type="match status" value="1"/>
</dbReference>
<name>A0A8B6BLW5_MYTGA</name>
<dbReference type="Proteomes" id="UP000596742">
    <property type="component" value="Unassembled WGS sequence"/>
</dbReference>
<dbReference type="GO" id="GO:0015074">
    <property type="term" value="P:DNA integration"/>
    <property type="evidence" value="ECO:0007669"/>
    <property type="project" value="InterPro"/>
</dbReference>
<dbReference type="Pfam" id="PF00665">
    <property type="entry name" value="rve"/>
    <property type="match status" value="1"/>
</dbReference>
<dbReference type="PROSITE" id="PS50994">
    <property type="entry name" value="INTEGRASE"/>
    <property type="match status" value="1"/>
</dbReference>